<dbReference type="InterPro" id="IPR019144">
    <property type="entry name" value="Membralin"/>
</dbReference>
<organism evidence="3 4">
    <name type="scientific">Chironomus riparius</name>
    <dbReference type="NCBI Taxonomy" id="315576"/>
    <lineage>
        <taxon>Eukaryota</taxon>
        <taxon>Metazoa</taxon>
        <taxon>Ecdysozoa</taxon>
        <taxon>Arthropoda</taxon>
        <taxon>Hexapoda</taxon>
        <taxon>Insecta</taxon>
        <taxon>Pterygota</taxon>
        <taxon>Neoptera</taxon>
        <taxon>Endopterygota</taxon>
        <taxon>Diptera</taxon>
        <taxon>Nematocera</taxon>
        <taxon>Chironomoidea</taxon>
        <taxon>Chironomidae</taxon>
        <taxon>Chironominae</taxon>
        <taxon>Chironomus</taxon>
    </lineage>
</organism>
<feature type="compositionally biased region" description="Polar residues" evidence="1">
    <location>
        <begin position="1"/>
        <end position="17"/>
    </location>
</feature>
<dbReference type="GO" id="GO:0034976">
    <property type="term" value="P:response to endoplasmic reticulum stress"/>
    <property type="evidence" value="ECO:0007669"/>
    <property type="project" value="TreeGrafter"/>
</dbReference>
<feature type="region of interest" description="Disordered" evidence="1">
    <location>
        <begin position="724"/>
        <end position="836"/>
    </location>
</feature>
<evidence type="ECO:0000256" key="1">
    <source>
        <dbReference type="SAM" id="MobiDB-lite"/>
    </source>
</evidence>
<feature type="region of interest" description="Disordered" evidence="1">
    <location>
        <begin position="1"/>
        <end position="46"/>
    </location>
</feature>
<feature type="transmembrane region" description="Helical" evidence="2">
    <location>
        <begin position="425"/>
        <end position="444"/>
    </location>
</feature>
<accession>A0A9N9RNB7</accession>
<dbReference type="Proteomes" id="UP001153620">
    <property type="component" value="Chromosome 1"/>
</dbReference>
<sequence>MAEPQQQNITDGINPENNHAAGDPIVNNRPRNNNTNNNNNNANQQQQPNQLVNLRDRLFHALFFKTALWYSQAVPPSIRRIIEMMMLLKALSAFFILVYIHISYSQTPATCLSHLKTEGGWPRDGILRVEILRPGEKLTPIKDGADDLSEELTMPRSNHKEGLISIDPSTTLPHEENNEAKINSNQIESTSMIENANASILDSLEITERLSNNESRDIEISISDIVVSTTKSVLNSETIEMTDSELIFEEKYLNESIAKINDQQFEEILKTDVPEVEKLMNAVMPDDQYVVEYSLEYGFLRLSAATRQRLGIPIKIVRLDPETDKCFGDSFSRFILQEFLGYDDLLMASVKVLAEEQDNKGYLRNVITGEHYRFVSMWWMQRGSYLASFFIMIIFTISISMLLRYSHHQIFVFIVDLLQMLEFNVAVRFPIAPLLTVILALVGMEAIMSEFFNDTTTAFYIILTVWFADQYDAICCHTTLTKRHWLRFFYLYHFSFYAYHYRFNGQYGSLALFTSWLFIQHSMVYFFHHYELPVIVQQAQLQQMFIRSARNNNNNNGNNANNNNNGQMDGQQASNSNNDGSGINQQMNRENQQQQGTASNNRMQADQAEQQQQQQPNIVNNNNMFVIRGAYRLRVNHIVERLRNNFYNNVFGVGYIADNNNNNAAAVAVNNLRNQPGFNNLTRSLRLLNMIFPNRPILNVRIINVRSAPIATVADIIRNVENTNSNQMPTVNPQTSSETQNTENSPEVVRIENADENSTQNNEQVSSSSNENVSDVRNVEVTDSIKNVKHSDTLSLNNSPDMNNVMSSSEHENPTTSFCDQSTGTKSDVTTLNEQC</sequence>
<protein>
    <recommendedName>
        <fullName evidence="5">Membralin</fullName>
    </recommendedName>
</protein>
<dbReference type="EMBL" id="OU895877">
    <property type="protein sequence ID" value="CAG9799451.1"/>
    <property type="molecule type" value="Genomic_DNA"/>
</dbReference>
<dbReference type="AlphaFoldDB" id="A0A9N9RNB7"/>
<feature type="transmembrane region" description="Helical" evidence="2">
    <location>
        <begin position="86"/>
        <end position="104"/>
    </location>
</feature>
<evidence type="ECO:0000256" key="2">
    <source>
        <dbReference type="SAM" id="Phobius"/>
    </source>
</evidence>
<dbReference type="PANTHER" id="PTHR21650">
    <property type="entry name" value="MEMBRALIN/KINETOCHORE PROTEIN NUF2"/>
    <property type="match status" value="1"/>
</dbReference>
<feature type="compositionally biased region" description="Low complexity" evidence="1">
    <location>
        <begin position="551"/>
        <end position="566"/>
    </location>
</feature>
<feature type="region of interest" description="Disordered" evidence="1">
    <location>
        <begin position="550"/>
        <end position="617"/>
    </location>
</feature>
<name>A0A9N9RNB7_9DIPT</name>
<dbReference type="PANTHER" id="PTHR21650:SF4">
    <property type="entry name" value="MEMBRALIN"/>
    <property type="match status" value="1"/>
</dbReference>
<feature type="transmembrane region" description="Helical" evidence="2">
    <location>
        <begin position="456"/>
        <end position="473"/>
    </location>
</feature>
<feature type="compositionally biased region" description="Polar residues" evidence="1">
    <location>
        <begin position="793"/>
        <end position="836"/>
    </location>
</feature>
<evidence type="ECO:0000313" key="3">
    <source>
        <dbReference type="EMBL" id="CAG9799451.1"/>
    </source>
</evidence>
<feature type="compositionally biased region" description="Low complexity" evidence="1">
    <location>
        <begin position="27"/>
        <end position="46"/>
    </location>
</feature>
<dbReference type="GO" id="GO:0005783">
    <property type="term" value="C:endoplasmic reticulum"/>
    <property type="evidence" value="ECO:0007669"/>
    <property type="project" value="TreeGrafter"/>
</dbReference>
<dbReference type="OrthoDB" id="6779347at2759"/>
<dbReference type="Pfam" id="PF09746">
    <property type="entry name" value="Membralin"/>
    <property type="match status" value="1"/>
</dbReference>
<proteinExistence type="predicted"/>
<keyword evidence="2" id="KW-0812">Transmembrane</keyword>
<keyword evidence="2" id="KW-1133">Transmembrane helix</keyword>
<keyword evidence="2" id="KW-0472">Membrane</keyword>
<feature type="compositionally biased region" description="Low complexity" evidence="1">
    <location>
        <begin position="756"/>
        <end position="781"/>
    </location>
</feature>
<reference evidence="3" key="2">
    <citation type="submission" date="2022-10" db="EMBL/GenBank/DDBJ databases">
        <authorList>
            <consortium name="ENA_rothamsted_submissions"/>
            <consortium name="culmorum"/>
            <person name="King R."/>
        </authorList>
    </citation>
    <scope>NUCLEOTIDE SEQUENCE</scope>
</reference>
<feature type="transmembrane region" description="Helical" evidence="2">
    <location>
        <begin position="385"/>
        <end position="405"/>
    </location>
</feature>
<feature type="compositionally biased region" description="Polar residues" evidence="1">
    <location>
        <begin position="724"/>
        <end position="745"/>
    </location>
</feature>
<evidence type="ECO:0000313" key="4">
    <source>
        <dbReference type="Proteomes" id="UP001153620"/>
    </source>
</evidence>
<feature type="compositionally biased region" description="Low complexity" evidence="1">
    <location>
        <begin position="584"/>
        <end position="617"/>
    </location>
</feature>
<feature type="compositionally biased region" description="Polar residues" evidence="1">
    <location>
        <begin position="567"/>
        <end position="583"/>
    </location>
</feature>
<keyword evidence="4" id="KW-1185">Reference proteome</keyword>
<gene>
    <name evidence="3" type="ORF">CHIRRI_LOCUS2418</name>
</gene>
<reference evidence="3" key="1">
    <citation type="submission" date="2022-01" db="EMBL/GenBank/DDBJ databases">
        <authorList>
            <person name="King R."/>
        </authorList>
    </citation>
    <scope>NUCLEOTIDE SEQUENCE</scope>
</reference>
<evidence type="ECO:0008006" key="5">
    <source>
        <dbReference type="Google" id="ProtNLM"/>
    </source>
</evidence>
<dbReference type="GO" id="GO:1904294">
    <property type="term" value="P:positive regulation of ERAD pathway"/>
    <property type="evidence" value="ECO:0007669"/>
    <property type="project" value="TreeGrafter"/>
</dbReference>